<proteinExistence type="predicted"/>
<accession>A0A9Q5NDB4</accession>
<dbReference type="EMBL" id="LNZH02000152">
    <property type="protein sequence ID" value="OCB89614.1"/>
    <property type="molecule type" value="Genomic_DNA"/>
</dbReference>
<feature type="region of interest" description="Disordered" evidence="1">
    <location>
        <begin position="44"/>
        <end position="105"/>
    </location>
</feature>
<dbReference type="Proteomes" id="UP000757232">
    <property type="component" value="Unassembled WGS sequence"/>
</dbReference>
<name>A0A9Q5NDB4_SANBA</name>
<evidence type="ECO:0000256" key="1">
    <source>
        <dbReference type="SAM" id="MobiDB-lite"/>
    </source>
</evidence>
<comment type="caution">
    <text evidence="2">The sequence shown here is derived from an EMBL/GenBank/DDBJ whole genome shotgun (WGS) entry which is preliminary data.</text>
</comment>
<gene>
    <name evidence="2" type="ORF">A7U60_g3212</name>
</gene>
<protein>
    <submittedName>
        <fullName evidence="2">Uncharacterized protein</fullName>
    </submittedName>
</protein>
<evidence type="ECO:0000313" key="3">
    <source>
        <dbReference type="Proteomes" id="UP000757232"/>
    </source>
</evidence>
<keyword evidence="3" id="KW-1185">Reference proteome</keyword>
<dbReference type="AlphaFoldDB" id="A0A9Q5NDB4"/>
<organism evidence="2 3">
    <name type="scientific">Sanghuangporus baumii</name>
    <name type="common">Phellinus baumii</name>
    <dbReference type="NCBI Taxonomy" id="108892"/>
    <lineage>
        <taxon>Eukaryota</taxon>
        <taxon>Fungi</taxon>
        <taxon>Dikarya</taxon>
        <taxon>Basidiomycota</taxon>
        <taxon>Agaricomycotina</taxon>
        <taxon>Agaricomycetes</taxon>
        <taxon>Hymenochaetales</taxon>
        <taxon>Hymenochaetaceae</taxon>
        <taxon>Sanghuangporus</taxon>
    </lineage>
</organism>
<reference evidence="2" key="1">
    <citation type="submission" date="2016-06" db="EMBL/GenBank/DDBJ databases">
        <title>Draft Genome sequence of the fungus Inonotus baumii.</title>
        <authorList>
            <person name="Zhu H."/>
            <person name="Lin W."/>
        </authorList>
    </citation>
    <scope>NUCLEOTIDE SEQUENCE</scope>
    <source>
        <strain evidence="2">821</strain>
    </source>
</reference>
<sequence length="209" mass="24168">MERLLYWQQHRKVCTFIRQSESVSEPRLQYSKWTNIEVLEIEDSSDSSLSSIPSRPWTPRPLREQTDSIAIKSPNRPKPDSREPRVTRVSKHDNRKVSDPAGTSRTTTLAVERKNVLETTFPRQTPSSAEQAQKIDARQVLESIRLFSEQLMQAIACNEEDRLLADVVLDVVNKCDTSSRRLQASIMQSTKRLKSRNSSQLREFDQERL</sequence>
<feature type="compositionally biased region" description="Basic and acidic residues" evidence="1">
    <location>
        <begin position="77"/>
        <end position="98"/>
    </location>
</feature>
<evidence type="ECO:0000313" key="2">
    <source>
        <dbReference type="EMBL" id="OCB89614.1"/>
    </source>
</evidence>